<comment type="caution">
    <text evidence="1">The sequence shown here is derived from an EMBL/GenBank/DDBJ whole genome shotgun (WGS) entry which is preliminary data.</text>
</comment>
<organism evidence="1 2">
    <name type="scientific">Haloferax mucosum ATCC BAA-1512</name>
    <dbReference type="NCBI Taxonomy" id="662479"/>
    <lineage>
        <taxon>Archaea</taxon>
        <taxon>Methanobacteriati</taxon>
        <taxon>Methanobacteriota</taxon>
        <taxon>Stenosarchaea group</taxon>
        <taxon>Halobacteria</taxon>
        <taxon>Halobacteriales</taxon>
        <taxon>Haloferacaceae</taxon>
        <taxon>Haloferax</taxon>
    </lineage>
</organism>
<sequence length="94" mass="11058">MLVAQPTESPFDHDRYFTFTVNDETHNGSVHFLTQYDEKPDFVEVLRNTFSRNETTVILARTGIEILRRFNKARERSGRMLIERQEGVLRNVVT</sequence>
<proteinExistence type="predicted"/>
<evidence type="ECO:0000313" key="2">
    <source>
        <dbReference type="Proteomes" id="UP000011550"/>
    </source>
</evidence>
<dbReference type="EMBL" id="AOLN01000004">
    <property type="protein sequence ID" value="ELZ98074.1"/>
    <property type="molecule type" value="Genomic_DNA"/>
</dbReference>
<gene>
    <name evidence="1" type="ORF">C440_02463</name>
</gene>
<dbReference type="STRING" id="662479.C440_02463"/>
<evidence type="ECO:0000313" key="1">
    <source>
        <dbReference type="EMBL" id="ELZ98074.1"/>
    </source>
</evidence>
<accession>M0IRJ4</accession>
<dbReference type="Proteomes" id="UP000011550">
    <property type="component" value="Unassembled WGS sequence"/>
</dbReference>
<name>M0IRJ4_9EURY</name>
<protein>
    <submittedName>
        <fullName evidence="1">Transposase IS4 family protein</fullName>
    </submittedName>
</protein>
<dbReference type="AlphaFoldDB" id="M0IRJ4"/>
<keyword evidence="2" id="KW-1185">Reference proteome</keyword>
<reference evidence="1 2" key="1">
    <citation type="journal article" date="2014" name="PLoS Genet.">
        <title>Phylogenetically driven sequencing of extremely halophilic archaea reveals strategies for static and dynamic osmo-response.</title>
        <authorList>
            <person name="Becker E.A."/>
            <person name="Seitzer P.M."/>
            <person name="Tritt A."/>
            <person name="Larsen D."/>
            <person name="Krusor M."/>
            <person name="Yao A.I."/>
            <person name="Wu D."/>
            <person name="Madern D."/>
            <person name="Eisen J.A."/>
            <person name="Darling A.E."/>
            <person name="Facciotti M.T."/>
        </authorList>
    </citation>
    <scope>NUCLEOTIDE SEQUENCE [LARGE SCALE GENOMIC DNA]</scope>
    <source>
        <strain evidence="1 2">ATCC BAA-1512</strain>
    </source>
</reference>